<evidence type="ECO:0000259" key="1">
    <source>
        <dbReference type="Pfam" id="PF00027"/>
    </source>
</evidence>
<proteinExistence type="predicted"/>
<sequence>MLPSLPEATLRLRQHLTQFVSLSDEDWRLLVPHLRLLPVARHAVFAEQGRVAGEMAFVVQGMFRQYYTKDGEERTSYFFFEDQLMGAYFSSLTGRPSLVTIEALSASCCLTFPYAVLTDLFGQRMAWQELGRRFAEYLAVGLEERMVSLLLLSPVERYEALLVSGNPNILARVPQHYIANFLGVTPVSLSRIRNRTSGGSRAGIS</sequence>
<dbReference type="Pfam" id="PF00027">
    <property type="entry name" value="cNMP_binding"/>
    <property type="match status" value="1"/>
</dbReference>
<evidence type="ECO:0000313" key="3">
    <source>
        <dbReference type="Proteomes" id="UP001597197"/>
    </source>
</evidence>
<comment type="caution">
    <text evidence="2">The sequence shown here is derived from an EMBL/GenBank/DDBJ whole genome shotgun (WGS) entry which is preliminary data.</text>
</comment>
<feature type="domain" description="Cyclic nucleotide-binding" evidence="1">
    <location>
        <begin position="39"/>
        <end position="122"/>
    </location>
</feature>
<evidence type="ECO:0000313" key="2">
    <source>
        <dbReference type="EMBL" id="MFD1875653.1"/>
    </source>
</evidence>
<dbReference type="Gene3D" id="2.60.120.10">
    <property type="entry name" value="Jelly Rolls"/>
    <property type="match status" value="1"/>
</dbReference>
<reference evidence="3" key="1">
    <citation type="journal article" date="2019" name="Int. J. Syst. Evol. Microbiol.">
        <title>The Global Catalogue of Microorganisms (GCM) 10K type strain sequencing project: providing services to taxonomists for standard genome sequencing and annotation.</title>
        <authorList>
            <consortium name="The Broad Institute Genomics Platform"/>
            <consortium name="The Broad Institute Genome Sequencing Center for Infectious Disease"/>
            <person name="Wu L."/>
            <person name="Ma J."/>
        </authorList>
    </citation>
    <scope>NUCLEOTIDE SEQUENCE [LARGE SCALE GENOMIC DNA]</scope>
    <source>
        <strain evidence="3">CGMCC 1.15795</strain>
    </source>
</reference>
<dbReference type="RefSeq" id="WP_382318569.1">
    <property type="nucleotide sequence ID" value="NZ_JBHUFD010000019.1"/>
</dbReference>
<dbReference type="CDD" id="cd00038">
    <property type="entry name" value="CAP_ED"/>
    <property type="match status" value="1"/>
</dbReference>
<dbReference type="InterPro" id="IPR018490">
    <property type="entry name" value="cNMP-bd_dom_sf"/>
</dbReference>
<gene>
    <name evidence="2" type="ORF">ACFSDX_24690</name>
</gene>
<dbReference type="InterPro" id="IPR014710">
    <property type="entry name" value="RmlC-like_jellyroll"/>
</dbReference>
<dbReference type="SUPFAM" id="SSF51206">
    <property type="entry name" value="cAMP-binding domain-like"/>
    <property type="match status" value="1"/>
</dbReference>
<dbReference type="Proteomes" id="UP001597197">
    <property type="component" value="Unassembled WGS sequence"/>
</dbReference>
<protein>
    <submittedName>
        <fullName evidence="2">Crp/Fnr family transcriptional regulator</fullName>
    </submittedName>
</protein>
<accession>A0ABW4R199</accession>
<dbReference type="InterPro" id="IPR000595">
    <property type="entry name" value="cNMP-bd_dom"/>
</dbReference>
<keyword evidence="3" id="KW-1185">Reference proteome</keyword>
<dbReference type="EMBL" id="JBHUFD010000019">
    <property type="protein sequence ID" value="MFD1875653.1"/>
    <property type="molecule type" value="Genomic_DNA"/>
</dbReference>
<organism evidence="2 3">
    <name type="scientific">Hymenobacter bucti</name>
    <dbReference type="NCBI Taxonomy" id="1844114"/>
    <lineage>
        <taxon>Bacteria</taxon>
        <taxon>Pseudomonadati</taxon>
        <taxon>Bacteroidota</taxon>
        <taxon>Cytophagia</taxon>
        <taxon>Cytophagales</taxon>
        <taxon>Hymenobacteraceae</taxon>
        <taxon>Hymenobacter</taxon>
    </lineage>
</organism>
<name>A0ABW4R199_9BACT</name>